<feature type="chain" id="PRO_5035787928" evidence="1">
    <location>
        <begin position="24"/>
        <end position="76"/>
    </location>
</feature>
<dbReference type="OrthoDB" id="10365739at2759"/>
<keyword evidence="1" id="KW-0732">Signal</keyword>
<gene>
    <name evidence="2" type="ORF">CSKR_202841</name>
</gene>
<comment type="caution">
    <text evidence="2">The sequence shown here is derived from an EMBL/GenBank/DDBJ whole genome shotgun (WGS) entry which is preliminary data.</text>
</comment>
<proteinExistence type="predicted"/>
<dbReference type="EMBL" id="NIRI02000056">
    <property type="protein sequence ID" value="KAG5443642.1"/>
    <property type="molecule type" value="Genomic_DNA"/>
</dbReference>
<accession>A0A8T1M415</accession>
<keyword evidence="3" id="KW-1185">Reference proteome</keyword>
<protein>
    <submittedName>
        <fullName evidence="2">Uncharacterized protein</fullName>
    </submittedName>
</protein>
<dbReference type="AlphaFoldDB" id="A0A8T1M415"/>
<reference evidence="2 3" key="2">
    <citation type="journal article" date="2021" name="Genomics">
        <title>High-quality reference genome for Clonorchis sinensis.</title>
        <authorList>
            <person name="Young N.D."/>
            <person name="Stroehlein A.J."/>
            <person name="Kinkar L."/>
            <person name="Wang T."/>
            <person name="Sohn W.M."/>
            <person name="Chang B.C.H."/>
            <person name="Kaur P."/>
            <person name="Weisz D."/>
            <person name="Dudchenko O."/>
            <person name="Aiden E.L."/>
            <person name="Korhonen P.K."/>
            <person name="Gasser R.B."/>
        </authorList>
    </citation>
    <scope>NUCLEOTIDE SEQUENCE [LARGE SCALE GENOMIC DNA]</scope>
    <source>
        <strain evidence="2">Cs-k2</strain>
    </source>
</reference>
<evidence type="ECO:0000313" key="2">
    <source>
        <dbReference type="EMBL" id="KAG5443642.1"/>
    </source>
</evidence>
<feature type="signal peptide" evidence="1">
    <location>
        <begin position="1"/>
        <end position="23"/>
    </location>
</feature>
<evidence type="ECO:0000256" key="1">
    <source>
        <dbReference type="SAM" id="SignalP"/>
    </source>
</evidence>
<name>A0A8T1M415_CLOSI</name>
<reference evidence="2 3" key="1">
    <citation type="journal article" date="2018" name="Biotechnol. Adv.">
        <title>Improved genomic resources and new bioinformatic workflow for the carcinogenic parasite Clonorchis sinensis: Biotechnological implications.</title>
        <authorList>
            <person name="Wang D."/>
            <person name="Korhonen P.K."/>
            <person name="Gasser R.B."/>
            <person name="Young N.D."/>
        </authorList>
    </citation>
    <scope>NUCLEOTIDE SEQUENCE [LARGE SCALE GENOMIC DNA]</scope>
    <source>
        <strain evidence="2">Cs-k2</strain>
    </source>
</reference>
<sequence>MSQIFYVFCAVVLLCCLEEQVLAPPPAHYLYPAHMGPRYKRFHTADVWDDYGTGSDKRSITDDGLWFRPNRIAPRA</sequence>
<dbReference type="Proteomes" id="UP000286415">
    <property type="component" value="Unassembled WGS sequence"/>
</dbReference>
<organism evidence="2 3">
    <name type="scientific">Clonorchis sinensis</name>
    <name type="common">Chinese liver fluke</name>
    <dbReference type="NCBI Taxonomy" id="79923"/>
    <lineage>
        <taxon>Eukaryota</taxon>
        <taxon>Metazoa</taxon>
        <taxon>Spiralia</taxon>
        <taxon>Lophotrochozoa</taxon>
        <taxon>Platyhelminthes</taxon>
        <taxon>Trematoda</taxon>
        <taxon>Digenea</taxon>
        <taxon>Opisthorchiida</taxon>
        <taxon>Opisthorchiata</taxon>
        <taxon>Opisthorchiidae</taxon>
        <taxon>Clonorchis</taxon>
    </lineage>
</organism>
<evidence type="ECO:0000313" key="3">
    <source>
        <dbReference type="Proteomes" id="UP000286415"/>
    </source>
</evidence>